<sequence length="741" mass="85135">MDLVLGILIAFLGLILCCILIFNHIGTTGDEEVLAKKILLAKPSAQSFCMGYDKVSGKYKNITMDRGKVKINNETKPVDFSLIRTSFAELGKIKWQSNGFKIVGFKNVTFYCPDGYEGENCNLKPLCQHTDDGKFKALTFTNFNGLALYKNNFHIKQLRRRRSKRAGHSKHPRIRIHCMKDGNYELEACPTNKILGEDLNCHSYDICEEKNNGFRHKSPIEDNDTKLELTSYYECYNGESKVKYCPPYTQYNELNNACVAVSSCEENGTLPIEGNNNQYIYCKNKMAKVIDCDQGVIKISDTEYACKIFECKEQDLESTTEYLKYKYGKITCVDDKHIVTECNRNLTLWKAPVSWKWWKQVNFQIDQYPQEFMDNNGQCLPVNRLRDVLREDLIINLAWTDAMPRAYPFNLITNTYIPSLTNSAYHPLIVEKHSENSEKIADDSRKIYCWNYIEGRVEPEPPEGKTIDWGCPCSDKLLDRYDFPWKTLQTMIRPAGSSLPPKPGLPPILIGVPVDYNPDVSFWPFFNEIEETYHVNNLKIYEQSRAIHLITFTSKYPPPGFIEKNIAIQYGFEENSNNLTSNNRLKNSRLYLSGYGIIDENDANNYQWYTIGSGKCMPIEIPDEDLIYNEENEKWDSINVDVTRVVKEIVLCPEEINTKKSGTYGILWSKVHEITSKTDMDYELVDGLGLHGVKGFRMNGQYAPPTLQFLIVKQNGNYATISYGSLVHVLDNECYPILKLP</sequence>
<protein>
    <submittedName>
        <fullName evidence="2">ORF75 protein</fullName>
    </submittedName>
</protein>
<evidence type="ECO:0000313" key="2">
    <source>
        <dbReference type="EMBL" id="JAG80183.1"/>
    </source>
</evidence>
<dbReference type="AlphaFoldDB" id="A0A0C9RSI7"/>
<accession>A0A0C9RSI7</accession>
<organism evidence="2">
    <name type="scientific">Fopius arisanus</name>
    <dbReference type="NCBI Taxonomy" id="64838"/>
    <lineage>
        <taxon>Eukaryota</taxon>
        <taxon>Metazoa</taxon>
        <taxon>Ecdysozoa</taxon>
        <taxon>Arthropoda</taxon>
        <taxon>Hexapoda</taxon>
        <taxon>Insecta</taxon>
        <taxon>Pterygota</taxon>
        <taxon>Neoptera</taxon>
        <taxon>Endopterygota</taxon>
        <taxon>Hymenoptera</taxon>
        <taxon>Apocrita</taxon>
        <taxon>Ichneumonoidea</taxon>
        <taxon>Braconidae</taxon>
        <taxon>Opiinae</taxon>
        <taxon>Fopius</taxon>
    </lineage>
</organism>
<dbReference type="EMBL" id="GBYB01010416">
    <property type="protein sequence ID" value="JAG80183.1"/>
    <property type="molecule type" value="Transcribed_RNA"/>
</dbReference>
<proteinExistence type="predicted"/>
<dbReference type="GO" id="GO:0005576">
    <property type="term" value="C:extracellular region"/>
    <property type="evidence" value="ECO:0007669"/>
    <property type="project" value="InterPro"/>
</dbReference>
<feature type="domain" description="Chitin-binding type-2" evidence="1">
    <location>
        <begin position="204"/>
        <end position="266"/>
    </location>
</feature>
<gene>
    <name evidence="2" type="primary">ORF75</name>
    <name evidence="2" type="ORF">g.64488</name>
</gene>
<dbReference type="InterPro" id="IPR002557">
    <property type="entry name" value="Chitin-bd_dom"/>
</dbReference>
<reference evidence="2" key="1">
    <citation type="submission" date="2015-01" db="EMBL/GenBank/DDBJ databases">
        <title>Transcriptome Assembly of Fopius arisanus.</title>
        <authorList>
            <person name="Geib S."/>
        </authorList>
    </citation>
    <scope>NUCLEOTIDE SEQUENCE</scope>
</reference>
<evidence type="ECO:0000259" key="1">
    <source>
        <dbReference type="PROSITE" id="PS50940"/>
    </source>
</evidence>
<dbReference type="PROSITE" id="PS50940">
    <property type="entry name" value="CHIT_BIND_II"/>
    <property type="match status" value="1"/>
</dbReference>
<name>A0A0C9RSI7_9HYME</name>
<dbReference type="GO" id="GO:0008061">
    <property type="term" value="F:chitin binding"/>
    <property type="evidence" value="ECO:0007669"/>
    <property type="project" value="InterPro"/>
</dbReference>